<evidence type="ECO:0000256" key="2">
    <source>
        <dbReference type="ARBA" id="ARBA00022679"/>
    </source>
</evidence>
<dbReference type="GO" id="GO:0016747">
    <property type="term" value="F:acyltransferase activity, transferring groups other than amino-acyl groups"/>
    <property type="evidence" value="ECO:0007669"/>
    <property type="project" value="TreeGrafter"/>
</dbReference>
<dbReference type="EMBL" id="JXTC01000064">
    <property type="protein sequence ID" value="PON92587.1"/>
    <property type="molecule type" value="Genomic_DNA"/>
</dbReference>
<dbReference type="Pfam" id="PF02458">
    <property type="entry name" value="Transferase"/>
    <property type="match status" value="1"/>
</dbReference>
<keyword evidence="5" id="KW-1185">Reference proteome</keyword>
<dbReference type="OrthoDB" id="671439at2759"/>
<dbReference type="PANTHER" id="PTHR31642:SF324">
    <property type="entry name" value="SPERMIDINE HYDROXYCINNAMOYL TRANSFERASE"/>
    <property type="match status" value="1"/>
</dbReference>
<dbReference type="InParanoid" id="A0A2P5F468"/>
<dbReference type="InterPro" id="IPR050317">
    <property type="entry name" value="Plant_Fungal_Acyltransferase"/>
</dbReference>
<evidence type="ECO:0000256" key="3">
    <source>
        <dbReference type="ARBA" id="ARBA00023315"/>
    </source>
</evidence>
<gene>
    <name evidence="4" type="ORF">TorRG33x02_116810</name>
</gene>
<sequence length="449" mass="49213">MAVVVTIKGCHMVKPAEATWRGCLSLSELDQSGAIIHLPTIHFYRQPPLSWLTPSDLITTTLKESLSRALVPFYPLAGRLRRIDGGRFELDCNALGVQFIEAESDSKLDKCLGTDLSPSPSADQYRHLRPTIDYNVPIEVRPVTIVQLTRFACGGIALSLSISHAVIDAQSMANFLSEWAGLARGEACVRTRVPCHDRSVLGAGQPPAGLAASNYDHTAEFNQLLVLAESTKKNAKKASTLSLSKEQMEILKATANEYRDSTTRAYTRYEALTGHIWRCACLARKHETEQPTGLAIYVDVRNRLQPPLPSGYFGNTAIGVTATSTAGALMSKPLGFAASRVRGAIDKVTNEYIWSYIDHLKNQSDLTKLQDLFIYGNPNMGVASWTRLPIYGIDFGWGKEVYTGPGSQRIDGDVVILSSSTGDGSLLVAVCLEAIYMDSFEKHFYDMIS</sequence>
<comment type="caution">
    <text evidence="4">The sequence shown here is derived from an EMBL/GenBank/DDBJ whole genome shotgun (WGS) entry which is preliminary data.</text>
</comment>
<proteinExistence type="inferred from homology"/>
<evidence type="ECO:0000313" key="4">
    <source>
        <dbReference type="EMBL" id="PON92587.1"/>
    </source>
</evidence>
<reference evidence="5" key="1">
    <citation type="submission" date="2016-06" db="EMBL/GenBank/DDBJ databases">
        <title>Parallel loss of symbiosis genes in relatives of nitrogen-fixing non-legume Parasponia.</title>
        <authorList>
            <person name="Van Velzen R."/>
            <person name="Holmer R."/>
            <person name="Bu F."/>
            <person name="Rutten L."/>
            <person name="Van Zeijl A."/>
            <person name="Liu W."/>
            <person name="Santuari L."/>
            <person name="Cao Q."/>
            <person name="Sharma T."/>
            <person name="Shen D."/>
            <person name="Roswanjaya Y."/>
            <person name="Wardhani T."/>
            <person name="Kalhor M.S."/>
            <person name="Jansen J."/>
            <person name="Van den Hoogen J."/>
            <person name="Gungor B."/>
            <person name="Hartog M."/>
            <person name="Hontelez J."/>
            <person name="Verver J."/>
            <person name="Yang W.-C."/>
            <person name="Schijlen E."/>
            <person name="Repin R."/>
            <person name="Schilthuizen M."/>
            <person name="Schranz E."/>
            <person name="Heidstra R."/>
            <person name="Miyata K."/>
            <person name="Fedorova E."/>
            <person name="Kohlen W."/>
            <person name="Bisseling T."/>
            <person name="Smit S."/>
            <person name="Geurts R."/>
        </authorList>
    </citation>
    <scope>NUCLEOTIDE SEQUENCE [LARGE SCALE GENOMIC DNA]</scope>
    <source>
        <strain evidence="5">cv. RG33-2</strain>
    </source>
</reference>
<protein>
    <submittedName>
        <fullName evidence="4">Transferase</fullName>
    </submittedName>
</protein>
<dbReference type="Proteomes" id="UP000237000">
    <property type="component" value="Unassembled WGS sequence"/>
</dbReference>
<name>A0A2P5F468_TREOI</name>
<keyword evidence="2 4" id="KW-0808">Transferase</keyword>
<dbReference type="InterPro" id="IPR023213">
    <property type="entry name" value="CAT-like_dom_sf"/>
</dbReference>
<dbReference type="FunFam" id="3.30.559.10:FF:000008">
    <property type="entry name" value="Tryptamine hydroxycinnamoyl transferase"/>
    <property type="match status" value="1"/>
</dbReference>
<dbReference type="STRING" id="63057.A0A2P5F468"/>
<dbReference type="Gene3D" id="3.30.559.10">
    <property type="entry name" value="Chloramphenicol acetyltransferase-like domain"/>
    <property type="match status" value="2"/>
</dbReference>
<organism evidence="4 5">
    <name type="scientific">Trema orientale</name>
    <name type="common">Charcoal tree</name>
    <name type="synonym">Celtis orientalis</name>
    <dbReference type="NCBI Taxonomy" id="63057"/>
    <lineage>
        <taxon>Eukaryota</taxon>
        <taxon>Viridiplantae</taxon>
        <taxon>Streptophyta</taxon>
        <taxon>Embryophyta</taxon>
        <taxon>Tracheophyta</taxon>
        <taxon>Spermatophyta</taxon>
        <taxon>Magnoliopsida</taxon>
        <taxon>eudicotyledons</taxon>
        <taxon>Gunneridae</taxon>
        <taxon>Pentapetalae</taxon>
        <taxon>rosids</taxon>
        <taxon>fabids</taxon>
        <taxon>Rosales</taxon>
        <taxon>Cannabaceae</taxon>
        <taxon>Trema</taxon>
    </lineage>
</organism>
<evidence type="ECO:0000313" key="5">
    <source>
        <dbReference type="Proteomes" id="UP000237000"/>
    </source>
</evidence>
<dbReference type="AlphaFoldDB" id="A0A2P5F468"/>
<evidence type="ECO:0000256" key="1">
    <source>
        <dbReference type="ARBA" id="ARBA00009861"/>
    </source>
</evidence>
<keyword evidence="3" id="KW-0012">Acyltransferase</keyword>
<comment type="similarity">
    <text evidence="1">Belongs to the plant acyltransferase family.</text>
</comment>
<accession>A0A2P5F468</accession>
<dbReference type="PANTHER" id="PTHR31642">
    <property type="entry name" value="TRICHOTHECENE 3-O-ACETYLTRANSFERASE"/>
    <property type="match status" value="1"/>
</dbReference>